<dbReference type="AlphaFoldDB" id="A0A918ELK5"/>
<dbReference type="EMBL" id="BMSV01000007">
    <property type="protein sequence ID" value="GGQ15865.1"/>
    <property type="molecule type" value="Genomic_DNA"/>
</dbReference>
<name>A0A918ELK5_9ACTN</name>
<reference evidence="2" key="2">
    <citation type="submission" date="2020-09" db="EMBL/GenBank/DDBJ databases">
        <authorList>
            <person name="Sun Q."/>
            <person name="Ohkuma M."/>
        </authorList>
    </citation>
    <scope>NUCLEOTIDE SEQUENCE</scope>
    <source>
        <strain evidence="2">JCM 4335</strain>
    </source>
</reference>
<sequence>MPPCRVPADAGRNDSSKRGPAPMNLTTRVNRRTAALLGAAAVGALLAPLAPGAQAAPAPAARAPAVRAAAPGFLAPADLPPAPGTAWTGGRVTAGMPEWSPFCLEDVLPPKGGATWHRRFGTDLDTWAVQVSVTAPGTADARRLAAAGERAVAGCAADWLRRTPGGTASWADHGRLAVEEGAHVYGVHTSVPDADSGVHLVGVGRDGRTVTFVQWARMGDLTDAPVAAFERTTAKAVGKLH</sequence>
<proteinExistence type="predicted"/>
<evidence type="ECO:0000313" key="3">
    <source>
        <dbReference type="Proteomes" id="UP000654123"/>
    </source>
</evidence>
<protein>
    <submittedName>
        <fullName evidence="2">Uncharacterized protein</fullName>
    </submittedName>
</protein>
<evidence type="ECO:0000313" key="2">
    <source>
        <dbReference type="EMBL" id="GGQ15865.1"/>
    </source>
</evidence>
<organism evidence="2 3">
    <name type="scientific">Streptomyces roseolilacinus</name>
    <dbReference type="NCBI Taxonomy" id="66904"/>
    <lineage>
        <taxon>Bacteria</taxon>
        <taxon>Bacillati</taxon>
        <taxon>Actinomycetota</taxon>
        <taxon>Actinomycetes</taxon>
        <taxon>Kitasatosporales</taxon>
        <taxon>Streptomycetaceae</taxon>
        <taxon>Streptomyces</taxon>
    </lineage>
</organism>
<reference evidence="2" key="1">
    <citation type="journal article" date="2014" name="Int. J. Syst. Evol. Microbiol.">
        <title>Complete genome sequence of Corynebacterium casei LMG S-19264T (=DSM 44701T), isolated from a smear-ripened cheese.</title>
        <authorList>
            <consortium name="US DOE Joint Genome Institute (JGI-PGF)"/>
            <person name="Walter F."/>
            <person name="Albersmeier A."/>
            <person name="Kalinowski J."/>
            <person name="Ruckert C."/>
        </authorList>
    </citation>
    <scope>NUCLEOTIDE SEQUENCE</scope>
    <source>
        <strain evidence="2">JCM 4335</strain>
    </source>
</reference>
<accession>A0A918ELK5</accession>
<dbReference type="Proteomes" id="UP000654123">
    <property type="component" value="Unassembled WGS sequence"/>
</dbReference>
<evidence type="ECO:0000256" key="1">
    <source>
        <dbReference type="SAM" id="MobiDB-lite"/>
    </source>
</evidence>
<feature type="region of interest" description="Disordered" evidence="1">
    <location>
        <begin position="1"/>
        <end position="24"/>
    </location>
</feature>
<comment type="caution">
    <text evidence="2">The sequence shown here is derived from an EMBL/GenBank/DDBJ whole genome shotgun (WGS) entry which is preliminary data.</text>
</comment>
<gene>
    <name evidence="2" type="ORF">GCM10010249_38200</name>
</gene>
<keyword evidence="3" id="KW-1185">Reference proteome</keyword>